<accession>D2S1V2</accession>
<dbReference type="AlphaFoldDB" id="D2S1V2"/>
<protein>
    <submittedName>
        <fullName evidence="2">Uncharacterized protein</fullName>
    </submittedName>
</protein>
<dbReference type="KEGG" id="htu:Htur_4548"/>
<gene>
    <name evidence="2" type="ordered locus">Htur_4548</name>
</gene>
<feature type="region of interest" description="Disordered" evidence="1">
    <location>
        <begin position="1"/>
        <end position="46"/>
    </location>
</feature>
<organism evidence="2 3">
    <name type="scientific">Haloterrigena turkmenica (strain ATCC 51198 / DSM 5511 / JCM 9101 / NCIMB 13204 / VKM B-1734 / 4k)</name>
    <name type="common">Halococcus turkmenicus</name>
    <dbReference type="NCBI Taxonomy" id="543526"/>
    <lineage>
        <taxon>Archaea</taxon>
        <taxon>Methanobacteriati</taxon>
        <taxon>Methanobacteriota</taxon>
        <taxon>Stenosarchaea group</taxon>
        <taxon>Halobacteria</taxon>
        <taxon>Halobacteriales</taxon>
        <taxon>Natrialbaceae</taxon>
        <taxon>Haloterrigena</taxon>
    </lineage>
</organism>
<keyword evidence="3" id="KW-1185">Reference proteome</keyword>
<feature type="compositionally biased region" description="Basic and acidic residues" evidence="1">
    <location>
        <begin position="17"/>
        <end position="42"/>
    </location>
</feature>
<evidence type="ECO:0000256" key="1">
    <source>
        <dbReference type="SAM" id="MobiDB-lite"/>
    </source>
</evidence>
<evidence type="ECO:0000313" key="2">
    <source>
        <dbReference type="EMBL" id="ADB63349.1"/>
    </source>
</evidence>
<dbReference type="EMBL" id="CP001862">
    <property type="protein sequence ID" value="ADB63349.1"/>
    <property type="molecule type" value="Genomic_DNA"/>
</dbReference>
<sequence>MRLTPSRDSPHTAGAHLPERQRRLPRDQRRNSRIEYGQDRPIPRTWRTTTLPRTTQAGALRSVTVPNCADALVSVRLNLLSAPAVFFGAENQDEFSSSAIPCSTTASVINRLVSVCSVRISSAAFGFVSWSRWYARTITPIEPCTSILRSLAASLASRSSVNRTAERSVATARAAVSPGSRSTVSSVVSASTISYSRLLSAGGTVPALSSLYTVWGMSNPSTADSKLIAPISSR</sequence>
<dbReference type="Proteomes" id="UP000001903">
    <property type="component" value="Plasmid pHTUR02"/>
</dbReference>
<geneLocation type="plasmid" evidence="2 3">
    <name>pHTUR02</name>
</geneLocation>
<name>D2S1V2_HALTV</name>
<dbReference type="HOGENOM" id="CLU_1182863_0_0_2"/>
<proteinExistence type="predicted"/>
<evidence type="ECO:0000313" key="3">
    <source>
        <dbReference type="Proteomes" id="UP000001903"/>
    </source>
</evidence>
<reference evidence="2 3" key="1">
    <citation type="journal article" date="2010" name="Stand. Genomic Sci.">
        <title>Complete genome sequence of Haloterrigena turkmenica type strain (4k).</title>
        <authorList>
            <person name="Saunders E."/>
            <person name="Tindall B.J."/>
            <person name="Fahnrich R."/>
            <person name="Lapidus A."/>
            <person name="Copeland A."/>
            <person name="Del Rio T.G."/>
            <person name="Lucas S."/>
            <person name="Chen F."/>
            <person name="Tice H."/>
            <person name="Cheng J.F."/>
            <person name="Han C."/>
            <person name="Detter J.C."/>
            <person name="Bruce D."/>
            <person name="Goodwin L."/>
            <person name="Chain P."/>
            <person name="Pitluck S."/>
            <person name="Pati A."/>
            <person name="Ivanova N."/>
            <person name="Mavromatis K."/>
            <person name="Chen A."/>
            <person name="Palaniappan K."/>
            <person name="Land M."/>
            <person name="Hauser L."/>
            <person name="Chang Y.J."/>
            <person name="Jeffries C.D."/>
            <person name="Brettin T."/>
            <person name="Rohde M."/>
            <person name="Goker M."/>
            <person name="Bristow J."/>
            <person name="Eisen J.A."/>
            <person name="Markowitz V."/>
            <person name="Hugenholtz P."/>
            <person name="Klenk H.P."/>
            <person name="Kyrpides N.C."/>
        </authorList>
    </citation>
    <scope>NUCLEOTIDE SEQUENCE [LARGE SCALE GENOMIC DNA]</scope>
    <source>
        <strain evidence="3">ATCC 51198 / DSM 5511 / JCM 9101 / NCIMB 13204 / VKM B-1734 / 4k</strain>
    </source>
</reference>
<keyword evidence="2" id="KW-0614">Plasmid</keyword>